<dbReference type="InterPro" id="IPR011127">
    <property type="entry name" value="Dala_Dala_lig_N"/>
</dbReference>
<dbReference type="PANTHER" id="PTHR23132">
    <property type="entry name" value="D-ALANINE--D-ALANINE LIGASE"/>
    <property type="match status" value="1"/>
</dbReference>
<comment type="similarity">
    <text evidence="6 16">Belongs to the D-alanine--D-alanine ligase family.</text>
</comment>
<dbReference type="EC" id="6.3.2.4" evidence="7 16"/>
<evidence type="ECO:0000256" key="17">
    <source>
        <dbReference type="PROSITE-ProRule" id="PRU00409"/>
    </source>
</evidence>
<proteinExistence type="inferred from homology"/>
<dbReference type="NCBIfam" id="NF002378">
    <property type="entry name" value="PRK01372.1"/>
    <property type="match status" value="1"/>
</dbReference>
<reference evidence="19 20" key="1">
    <citation type="submission" date="2024-02" db="EMBL/GenBank/DDBJ databases">
        <title>New especies of Spiribacter isolated from saline water.</title>
        <authorList>
            <person name="Leon M.J."/>
            <person name="De La Haba R."/>
            <person name="Sanchez-Porro C."/>
            <person name="Ventosa A."/>
        </authorList>
    </citation>
    <scope>NUCLEOTIDE SEQUENCE [LARGE SCALE GENOMIC DNA]</scope>
    <source>
        <strain evidence="20">ag22IC6-390</strain>
    </source>
</reference>
<dbReference type="InterPro" id="IPR000291">
    <property type="entry name" value="D-Ala_lig_Van_CS"/>
</dbReference>
<keyword evidence="11 17" id="KW-0067">ATP-binding</keyword>
<evidence type="ECO:0000256" key="16">
    <source>
        <dbReference type="HAMAP-Rule" id="MF_00047"/>
    </source>
</evidence>
<dbReference type="InterPro" id="IPR011761">
    <property type="entry name" value="ATP-grasp"/>
</dbReference>
<keyword evidence="12 16" id="KW-0133">Cell shape</keyword>
<dbReference type="Gene3D" id="3.30.1490.20">
    <property type="entry name" value="ATP-grasp fold, A domain"/>
    <property type="match status" value="1"/>
</dbReference>
<keyword evidence="10 17" id="KW-0547">Nucleotide-binding</keyword>
<keyword evidence="20" id="KW-1185">Reference proteome</keyword>
<evidence type="ECO:0000256" key="10">
    <source>
        <dbReference type="ARBA" id="ARBA00022741"/>
    </source>
</evidence>
<evidence type="ECO:0000256" key="4">
    <source>
        <dbReference type="ARBA" id="ARBA00004496"/>
    </source>
</evidence>
<comment type="catalytic activity">
    <reaction evidence="15 16">
        <text>2 D-alanine + ATP = D-alanyl-D-alanine + ADP + phosphate + H(+)</text>
        <dbReference type="Rhea" id="RHEA:11224"/>
        <dbReference type="ChEBI" id="CHEBI:15378"/>
        <dbReference type="ChEBI" id="CHEBI:30616"/>
        <dbReference type="ChEBI" id="CHEBI:43474"/>
        <dbReference type="ChEBI" id="CHEBI:57416"/>
        <dbReference type="ChEBI" id="CHEBI:57822"/>
        <dbReference type="ChEBI" id="CHEBI:456216"/>
        <dbReference type="EC" id="6.3.2.4"/>
    </reaction>
</comment>
<evidence type="ECO:0000256" key="15">
    <source>
        <dbReference type="ARBA" id="ARBA00047614"/>
    </source>
</evidence>
<dbReference type="Proteomes" id="UP001556709">
    <property type="component" value="Unassembled WGS sequence"/>
</dbReference>
<comment type="subcellular location">
    <subcellularLocation>
        <location evidence="4 16">Cytoplasm</location>
    </subcellularLocation>
</comment>
<dbReference type="Pfam" id="PF07478">
    <property type="entry name" value="Dala_Dala_lig_C"/>
    <property type="match status" value="1"/>
</dbReference>
<keyword evidence="8 16" id="KW-0963">Cytoplasm</keyword>
<dbReference type="InterPro" id="IPR011095">
    <property type="entry name" value="Dala_Dala_lig_C"/>
</dbReference>
<evidence type="ECO:0000256" key="14">
    <source>
        <dbReference type="ARBA" id="ARBA00023316"/>
    </source>
</evidence>
<dbReference type="InterPro" id="IPR005905">
    <property type="entry name" value="D_ala_D_ala"/>
</dbReference>
<gene>
    <name evidence="16" type="primary">ddl</name>
    <name evidence="19" type="ORF">V6X73_02090</name>
</gene>
<dbReference type="PIRSF" id="PIRSF039102">
    <property type="entry name" value="Ddl/VanB"/>
    <property type="match status" value="1"/>
</dbReference>
<dbReference type="GO" id="GO:0008716">
    <property type="term" value="F:D-alanine-D-alanine ligase activity"/>
    <property type="evidence" value="ECO:0007669"/>
    <property type="project" value="UniProtKB-EC"/>
</dbReference>
<dbReference type="EMBL" id="JBAKFM010000001">
    <property type="protein sequence ID" value="MEX0468528.1"/>
    <property type="molecule type" value="Genomic_DNA"/>
</dbReference>
<evidence type="ECO:0000259" key="18">
    <source>
        <dbReference type="PROSITE" id="PS50975"/>
    </source>
</evidence>
<evidence type="ECO:0000256" key="3">
    <source>
        <dbReference type="ARBA" id="ARBA00003921"/>
    </source>
</evidence>
<evidence type="ECO:0000256" key="11">
    <source>
        <dbReference type="ARBA" id="ARBA00022840"/>
    </source>
</evidence>
<evidence type="ECO:0000256" key="6">
    <source>
        <dbReference type="ARBA" id="ARBA00010871"/>
    </source>
</evidence>
<organism evidence="19 20">
    <name type="scientific">Spiribacter pallidus</name>
    <dbReference type="NCBI Taxonomy" id="1987936"/>
    <lineage>
        <taxon>Bacteria</taxon>
        <taxon>Pseudomonadati</taxon>
        <taxon>Pseudomonadota</taxon>
        <taxon>Gammaproteobacteria</taxon>
        <taxon>Chromatiales</taxon>
        <taxon>Ectothiorhodospiraceae</taxon>
        <taxon>Spiribacter</taxon>
    </lineage>
</organism>
<dbReference type="PROSITE" id="PS00843">
    <property type="entry name" value="DALA_DALA_LIGASE_1"/>
    <property type="match status" value="1"/>
</dbReference>
<comment type="caution">
    <text evidence="19">The sequence shown here is derived from an EMBL/GenBank/DDBJ whole genome shotgun (WGS) entry which is preliminary data.</text>
</comment>
<dbReference type="HAMAP" id="MF_00047">
    <property type="entry name" value="Dala_Dala_lig"/>
    <property type="match status" value="1"/>
</dbReference>
<dbReference type="PANTHER" id="PTHR23132:SF23">
    <property type="entry name" value="D-ALANINE--D-ALANINE LIGASE B"/>
    <property type="match status" value="1"/>
</dbReference>
<dbReference type="SUPFAM" id="SSF56059">
    <property type="entry name" value="Glutathione synthetase ATP-binding domain-like"/>
    <property type="match status" value="1"/>
</dbReference>
<dbReference type="InterPro" id="IPR013815">
    <property type="entry name" value="ATP_grasp_subdomain_1"/>
</dbReference>
<name>A0ABV3TA72_9GAMM</name>
<comment type="cofactor">
    <cofactor evidence="1">
        <name>Mn(2+)</name>
        <dbReference type="ChEBI" id="CHEBI:29035"/>
    </cofactor>
</comment>
<evidence type="ECO:0000313" key="20">
    <source>
        <dbReference type="Proteomes" id="UP001556709"/>
    </source>
</evidence>
<evidence type="ECO:0000256" key="12">
    <source>
        <dbReference type="ARBA" id="ARBA00022960"/>
    </source>
</evidence>
<comment type="cofactor">
    <cofactor evidence="2">
        <name>Mg(2+)</name>
        <dbReference type="ChEBI" id="CHEBI:18420"/>
    </cofactor>
</comment>
<evidence type="ECO:0000256" key="9">
    <source>
        <dbReference type="ARBA" id="ARBA00022598"/>
    </source>
</evidence>
<dbReference type="Gene3D" id="3.30.470.20">
    <property type="entry name" value="ATP-grasp fold, B domain"/>
    <property type="match status" value="1"/>
</dbReference>
<dbReference type="RefSeq" id="WP_367957971.1">
    <property type="nucleotide sequence ID" value="NZ_JBAKFK010000001.1"/>
</dbReference>
<evidence type="ECO:0000256" key="8">
    <source>
        <dbReference type="ARBA" id="ARBA00022490"/>
    </source>
</evidence>
<evidence type="ECO:0000256" key="7">
    <source>
        <dbReference type="ARBA" id="ARBA00012216"/>
    </source>
</evidence>
<dbReference type="SUPFAM" id="SSF52440">
    <property type="entry name" value="PreATP-grasp domain"/>
    <property type="match status" value="1"/>
</dbReference>
<dbReference type="Pfam" id="PF01820">
    <property type="entry name" value="Dala_Dala_lig_N"/>
    <property type="match status" value="1"/>
</dbReference>
<evidence type="ECO:0000256" key="1">
    <source>
        <dbReference type="ARBA" id="ARBA00001936"/>
    </source>
</evidence>
<keyword evidence="9 16" id="KW-0436">Ligase</keyword>
<dbReference type="PROSITE" id="PS00844">
    <property type="entry name" value="DALA_DALA_LIGASE_2"/>
    <property type="match status" value="1"/>
</dbReference>
<dbReference type="Gene3D" id="3.40.50.20">
    <property type="match status" value="1"/>
</dbReference>
<sequence length="313" mass="32970">MVTEPMPTAADMGRVAVMMGGASAERAISLASGQTCLDALVALGVDAEAFDPLPRPLADLTAFDRAFIALHGPGGEDGTMQGALESLDIPYTGSGVLGSALGMDKLRSKQIWQALGLPTPAYRVVTSADSSAAVAQALGFPVFVKPLREGSSLGTTPVDHEDDLAAAVAAARQYGEAALVERCIVGTEYTVAVLGDEILPPIRIDVAEPFYDFEAKYRSEATRMTIPCGLSAERESALQGLARDAFAAIDARGWGRVDVMADERGDFWLLEVNTIPGMTDHSLVPAAAAAHGLDMATLVWRILLTSWRHGEAT</sequence>
<evidence type="ECO:0000256" key="13">
    <source>
        <dbReference type="ARBA" id="ARBA00022984"/>
    </source>
</evidence>
<evidence type="ECO:0000256" key="2">
    <source>
        <dbReference type="ARBA" id="ARBA00001946"/>
    </source>
</evidence>
<protein>
    <recommendedName>
        <fullName evidence="7 16">D-alanine--D-alanine ligase</fullName>
        <ecNumber evidence="7 16">6.3.2.4</ecNumber>
    </recommendedName>
    <alternativeName>
        <fullName evidence="16">D-Ala-D-Ala ligase</fullName>
    </alternativeName>
    <alternativeName>
        <fullName evidence="16">D-alanylalanine synthetase</fullName>
    </alternativeName>
</protein>
<keyword evidence="14 16" id="KW-0961">Cell wall biogenesis/degradation</keyword>
<feature type="domain" description="ATP-grasp" evidence="18">
    <location>
        <begin position="109"/>
        <end position="304"/>
    </location>
</feature>
<evidence type="ECO:0000313" key="19">
    <source>
        <dbReference type="EMBL" id="MEX0468528.1"/>
    </source>
</evidence>
<dbReference type="PROSITE" id="PS50975">
    <property type="entry name" value="ATP_GRASP"/>
    <property type="match status" value="1"/>
</dbReference>
<comment type="pathway">
    <text evidence="5 16">Cell wall biogenesis; peptidoglycan biosynthesis.</text>
</comment>
<accession>A0ABV3TA72</accession>
<evidence type="ECO:0000256" key="5">
    <source>
        <dbReference type="ARBA" id="ARBA00004752"/>
    </source>
</evidence>
<dbReference type="NCBIfam" id="TIGR01205">
    <property type="entry name" value="D_ala_D_alaTIGR"/>
    <property type="match status" value="1"/>
</dbReference>
<keyword evidence="13 16" id="KW-0573">Peptidoglycan synthesis</keyword>
<dbReference type="InterPro" id="IPR016185">
    <property type="entry name" value="PreATP-grasp_dom_sf"/>
</dbReference>
<comment type="function">
    <text evidence="3 16">Cell wall formation.</text>
</comment>